<evidence type="ECO:0000313" key="1">
    <source>
        <dbReference type="EMBL" id="KAF7825098.1"/>
    </source>
</evidence>
<gene>
    <name evidence="1" type="ORF">G2W53_016262</name>
</gene>
<name>A0A834TMM0_9FABA</name>
<evidence type="ECO:0000313" key="2">
    <source>
        <dbReference type="Proteomes" id="UP000634136"/>
    </source>
</evidence>
<dbReference type="AlphaFoldDB" id="A0A834TMM0"/>
<dbReference type="Proteomes" id="UP000634136">
    <property type="component" value="Unassembled WGS sequence"/>
</dbReference>
<reference evidence="1" key="1">
    <citation type="submission" date="2020-09" db="EMBL/GenBank/DDBJ databases">
        <title>Genome-Enabled Discovery of Anthraquinone Biosynthesis in Senna tora.</title>
        <authorList>
            <person name="Kang S.-H."/>
            <person name="Pandey R.P."/>
            <person name="Lee C.-M."/>
            <person name="Sim J.-S."/>
            <person name="Jeong J.-T."/>
            <person name="Choi B.-S."/>
            <person name="Jung M."/>
            <person name="Ginzburg D."/>
            <person name="Zhao K."/>
            <person name="Won S.Y."/>
            <person name="Oh T.-J."/>
            <person name="Yu Y."/>
            <person name="Kim N.-H."/>
            <person name="Lee O.R."/>
            <person name="Lee T.-H."/>
            <person name="Bashyal P."/>
            <person name="Kim T.-S."/>
            <person name="Lee W.-H."/>
            <person name="Kawkins C."/>
            <person name="Kim C.-K."/>
            <person name="Kim J.S."/>
            <person name="Ahn B.O."/>
            <person name="Rhee S.Y."/>
            <person name="Sohng J.K."/>
        </authorList>
    </citation>
    <scope>NUCLEOTIDE SEQUENCE</scope>
    <source>
        <tissue evidence="1">Leaf</tissue>
    </source>
</reference>
<protein>
    <submittedName>
        <fullName evidence="1">Uncharacterized protein</fullName>
    </submittedName>
</protein>
<proteinExistence type="predicted"/>
<sequence>MRAHQSLKENDCPRGKAIYGKVDKLTFRETNVLEIDPKDIKEHYKLPDDSVYAYVVGVNDNSLVPYGDIQNTLCIAGKGWELRTTSLALFCQPQHHAHISLQ</sequence>
<accession>A0A834TMM0</accession>
<keyword evidence="2" id="KW-1185">Reference proteome</keyword>
<dbReference type="EMBL" id="JAAIUW010000006">
    <property type="protein sequence ID" value="KAF7825098.1"/>
    <property type="molecule type" value="Genomic_DNA"/>
</dbReference>
<comment type="caution">
    <text evidence="1">The sequence shown here is derived from an EMBL/GenBank/DDBJ whole genome shotgun (WGS) entry which is preliminary data.</text>
</comment>
<organism evidence="1 2">
    <name type="scientific">Senna tora</name>
    <dbReference type="NCBI Taxonomy" id="362788"/>
    <lineage>
        <taxon>Eukaryota</taxon>
        <taxon>Viridiplantae</taxon>
        <taxon>Streptophyta</taxon>
        <taxon>Embryophyta</taxon>
        <taxon>Tracheophyta</taxon>
        <taxon>Spermatophyta</taxon>
        <taxon>Magnoliopsida</taxon>
        <taxon>eudicotyledons</taxon>
        <taxon>Gunneridae</taxon>
        <taxon>Pentapetalae</taxon>
        <taxon>rosids</taxon>
        <taxon>fabids</taxon>
        <taxon>Fabales</taxon>
        <taxon>Fabaceae</taxon>
        <taxon>Caesalpinioideae</taxon>
        <taxon>Cassia clade</taxon>
        <taxon>Senna</taxon>
    </lineage>
</organism>